<dbReference type="AlphaFoldDB" id="A0A6N8JSI4"/>
<evidence type="ECO:0000256" key="10">
    <source>
        <dbReference type="SAM" id="Phobius"/>
    </source>
</evidence>
<dbReference type="InterPro" id="IPR001807">
    <property type="entry name" value="ClC"/>
</dbReference>
<feature type="transmembrane region" description="Helical" evidence="10">
    <location>
        <begin position="207"/>
        <end position="230"/>
    </location>
</feature>
<evidence type="ECO:0000256" key="2">
    <source>
        <dbReference type="ARBA" id="ARBA00022448"/>
    </source>
</evidence>
<dbReference type="RefSeq" id="WP_160346995.1">
    <property type="nucleotide sequence ID" value="NZ_WSRR01000028.1"/>
</dbReference>
<feature type="transmembrane region" description="Helical" evidence="10">
    <location>
        <begin position="48"/>
        <end position="67"/>
    </location>
</feature>
<keyword evidence="3 10" id="KW-0812">Transmembrane</keyword>
<keyword evidence="9" id="KW-0407">Ion channel</keyword>
<evidence type="ECO:0000256" key="3">
    <source>
        <dbReference type="ARBA" id="ARBA00022692"/>
    </source>
</evidence>
<protein>
    <recommendedName>
        <fullName evidence="13">Chloride channel protein</fullName>
    </recommendedName>
</protein>
<accession>A0A6N8JSI4</accession>
<evidence type="ECO:0000256" key="4">
    <source>
        <dbReference type="ARBA" id="ARBA00022989"/>
    </source>
</evidence>
<keyword evidence="12" id="KW-1185">Reference proteome</keyword>
<dbReference type="PANTHER" id="PTHR43427">
    <property type="entry name" value="CHLORIDE CHANNEL PROTEIN CLC-E"/>
    <property type="match status" value="1"/>
</dbReference>
<feature type="transmembrane region" description="Helical" evidence="10">
    <location>
        <begin position="242"/>
        <end position="266"/>
    </location>
</feature>
<evidence type="ECO:0000256" key="1">
    <source>
        <dbReference type="ARBA" id="ARBA00004141"/>
    </source>
</evidence>
<dbReference type="Proteomes" id="UP000463388">
    <property type="component" value="Unassembled WGS sequence"/>
</dbReference>
<keyword evidence="5" id="KW-0406">Ion transport</keyword>
<organism evidence="11 12">
    <name type="scientific">Adlercreutzia mucosicola</name>
    <dbReference type="NCBI Taxonomy" id="580026"/>
    <lineage>
        <taxon>Bacteria</taxon>
        <taxon>Bacillati</taxon>
        <taxon>Actinomycetota</taxon>
        <taxon>Coriobacteriia</taxon>
        <taxon>Eggerthellales</taxon>
        <taxon>Eggerthellaceae</taxon>
        <taxon>Adlercreutzia</taxon>
    </lineage>
</organism>
<keyword evidence="8" id="KW-0868">Chloride</keyword>
<dbReference type="InterPro" id="IPR014743">
    <property type="entry name" value="Cl-channel_core"/>
</dbReference>
<keyword evidence="2" id="KW-0813">Transport</keyword>
<evidence type="ECO:0000256" key="5">
    <source>
        <dbReference type="ARBA" id="ARBA00023065"/>
    </source>
</evidence>
<keyword evidence="4 10" id="KW-1133">Transmembrane helix</keyword>
<dbReference type="Gene3D" id="1.10.3080.10">
    <property type="entry name" value="Clc chloride channel"/>
    <property type="match status" value="1"/>
</dbReference>
<keyword evidence="6 10" id="KW-0472">Membrane</keyword>
<feature type="transmembrane region" description="Helical" evidence="10">
    <location>
        <begin position="348"/>
        <end position="369"/>
    </location>
</feature>
<evidence type="ECO:0000256" key="8">
    <source>
        <dbReference type="ARBA" id="ARBA00023214"/>
    </source>
</evidence>
<evidence type="ECO:0000313" key="11">
    <source>
        <dbReference type="EMBL" id="MVX61686.1"/>
    </source>
</evidence>
<dbReference type="EMBL" id="WSRR01000028">
    <property type="protein sequence ID" value="MVX61686.1"/>
    <property type="molecule type" value="Genomic_DNA"/>
</dbReference>
<comment type="caution">
    <text evidence="11">The sequence shown here is derived from an EMBL/GenBank/DDBJ whole genome shotgun (WGS) entry which is preliminary data.</text>
</comment>
<feature type="transmembrane region" description="Helical" evidence="10">
    <location>
        <begin position="376"/>
        <end position="396"/>
    </location>
</feature>
<dbReference type="PANTHER" id="PTHR43427:SF6">
    <property type="entry name" value="CHLORIDE CHANNEL PROTEIN CLC-E"/>
    <property type="match status" value="1"/>
</dbReference>
<evidence type="ECO:0000256" key="9">
    <source>
        <dbReference type="ARBA" id="ARBA00023303"/>
    </source>
</evidence>
<feature type="transmembrane region" description="Helical" evidence="10">
    <location>
        <begin position="138"/>
        <end position="161"/>
    </location>
</feature>
<comment type="subcellular location">
    <subcellularLocation>
        <location evidence="1">Membrane</location>
        <topology evidence="1">Multi-pass membrane protein</topology>
    </subcellularLocation>
</comment>
<reference evidence="11 12" key="1">
    <citation type="submission" date="2019-12" db="EMBL/GenBank/DDBJ databases">
        <title>Microbes associate with the intestines of laboratory mice.</title>
        <authorList>
            <person name="Navarre W."/>
            <person name="Wong E."/>
        </authorList>
    </citation>
    <scope>NUCLEOTIDE SEQUENCE [LARGE SCALE GENOMIC DNA]</scope>
    <source>
        <strain evidence="11 12">NM66_B29</strain>
    </source>
</reference>
<keyword evidence="7" id="KW-0869">Chloride channel</keyword>
<sequence>MAMMRQSAGEGALLVISLAALGVVVGALTVALDLAVDGAAAVFGTCGRLGWLLPVAGFATFGAYRALRLDFSWSTAQVMEAVRDGRPVPAPLAPAIIVGTSLTVLCGGSVGKEAAALQMGAAASEPFRRFLPGRLSRLLPSAALAAALGAMLDAPLAGAVFSFEALRRRPQSAADVFAPVATALVAWGVTGVAGVRFLAAAPLVLDAAALGAAGGAALAGGLAAGLLALLFCRALLALRRGLAQLGAPVFALAVGGVATALVLGYAELFHYEGLRAFCGTGAAQISVALSGGDLPWWAFAMKAALTLLTLAGGFKGGEIMPVLAIGACLGVALADGAAALGATEVAQGVLAAAVMAAFFAGCTNCPLTAGMFVLELLGPGALAVSAPAVAVAFLIARSVSLYPTSLASRSGAEKPVSG</sequence>
<feature type="transmembrane region" description="Helical" evidence="10">
    <location>
        <begin position="12"/>
        <end position="36"/>
    </location>
</feature>
<dbReference type="GO" id="GO:0005254">
    <property type="term" value="F:chloride channel activity"/>
    <property type="evidence" value="ECO:0007669"/>
    <property type="project" value="UniProtKB-KW"/>
</dbReference>
<feature type="transmembrane region" description="Helical" evidence="10">
    <location>
        <begin position="88"/>
        <end position="110"/>
    </location>
</feature>
<dbReference type="OrthoDB" id="9767361at2"/>
<gene>
    <name evidence="11" type="ORF">GKZ27_09530</name>
</gene>
<name>A0A6N8JSI4_9ACTN</name>
<evidence type="ECO:0008006" key="13">
    <source>
        <dbReference type="Google" id="ProtNLM"/>
    </source>
</evidence>
<evidence type="ECO:0000256" key="7">
    <source>
        <dbReference type="ARBA" id="ARBA00023173"/>
    </source>
</evidence>
<proteinExistence type="predicted"/>
<feature type="transmembrane region" description="Helical" evidence="10">
    <location>
        <begin position="321"/>
        <end position="342"/>
    </location>
</feature>
<evidence type="ECO:0000313" key="12">
    <source>
        <dbReference type="Proteomes" id="UP000463388"/>
    </source>
</evidence>
<feature type="transmembrane region" description="Helical" evidence="10">
    <location>
        <begin position="173"/>
        <end position="195"/>
    </location>
</feature>
<evidence type="ECO:0000256" key="6">
    <source>
        <dbReference type="ARBA" id="ARBA00023136"/>
    </source>
</evidence>
<dbReference type="InterPro" id="IPR050368">
    <property type="entry name" value="ClC-type_chloride_channel"/>
</dbReference>
<dbReference type="SUPFAM" id="SSF81340">
    <property type="entry name" value="Clc chloride channel"/>
    <property type="match status" value="1"/>
</dbReference>
<dbReference type="Pfam" id="PF00654">
    <property type="entry name" value="Voltage_CLC"/>
    <property type="match status" value="1"/>
</dbReference>
<dbReference type="GO" id="GO:0034707">
    <property type="term" value="C:chloride channel complex"/>
    <property type="evidence" value="ECO:0007669"/>
    <property type="project" value="UniProtKB-KW"/>
</dbReference>